<dbReference type="Gene3D" id="3.10.10.10">
    <property type="entry name" value="HIV Type 1 Reverse Transcriptase, subunit A, domain 1"/>
    <property type="match status" value="1"/>
</dbReference>
<organism evidence="1 2">
    <name type="scientific">Austropuccinia psidii MF-1</name>
    <dbReference type="NCBI Taxonomy" id="1389203"/>
    <lineage>
        <taxon>Eukaryota</taxon>
        <taxon>Fungi</taxon>
        <taxon>Dikarya</taxon>
        <taxon>Basidiomycota</taxon>
        <taxon>Pucciniomycotina</taxon>
        <taxon>Pucciniomycetes</taxon>
        <taxon>Pucciniales</taxon>
        <taxon>Sphaerophragmiaceae</taxon>
        <taxon>Austropuccinia</taxon>
    </lineage>
</organism>
<gene>
    <name evidence="1" type="ORF">O181_015246</name>
</gene>
<dbReference type="InterPro" id="IPR043128">
    <property type="entry name" value="Rev_trsase/Diguanyl_cyclase"/>
</dbReference>
<comment type="caution">
    <text evidence="1">The sequence shown here is derived from an EMBL/GenBank/DDBJ whole genome shotgun (WGS) entry which is preliminary data.</text>
</comment>
<proteinExistence type="predicted"/>
<dbReference type="Proteomes" id="UP000765509">
    <property type="component" value="Unassembled WGS sequence"/>
</dbReference>
<accession>A0A9Q3BZL9</accession>
<protein>
    <submittedName>
        <fullName evidence="1">Uncharacterized protein</fullName>
    </submittedName>
</protein>
<dbReference type="AlphaFoldDB" id="A0A9Q3BZL9"/>
<reference evidence="1" key="1">
    <citation type="submission" date="2021-03" db="EMBL/GenBank/DDBJ databases">
        <title>Draft genome sequence of rust myrtle Austropuccinia psidii MF-1, a brazilian biotype.</title>
        <authorList>
            <person name="Quecine M.C."/>
            <person name="Pachon D.M.R."/>
            <person name="Bonatelli M.L."/>
            <person name="Correr F.H."/>
            <person name="Franceschini L.M."/>
            <person name="Leite T.F."/>
            <person name="Margarido G.R.A."/>
            <person name="Almeida C.A."/>
            <person name="Ferrarezi J.A."/>
            <person name="Labate C.A."/>
        </authorList>
    </citation>
    <scope>NUCLEOTIDE SEQUENCE</scope>
    <source>
        <strain evidence="1">MF-1</strain>
    </source>
</reference>
<dbReference type="SUPFAM" id="SSF56672">
    <property type="entry name" value="DNA/RNA polymerases"/>
    <property type="match status" value="1"/>
</dbReference>
<dbReference type="Gene3D" id="3.30.70.270">
    <property type="match status" value="1"/>
</dbReference>
<sequence length="121" mass="14075">MLRRTPYPELLEPRREIEEPIHELLEIKVIRKIGNNGIGEFTTPVLITCNDGKSRLFGRFSELNNYKNADRYPIPWIPHALDKMGKAKFKTKMDCMKGLHLNGAKPKSIKLLRTKCHIDIY</sequence>
<dbReference type="InterPro" id="IPR043502">
    <property type="entry name" value="DNA/RNA_pol_sf"/>
</dbReference>
<name>A0A9Q3BZL9_9BASI</name>
<evidence type="ECO:0000313" key="1">
    <source>
        <dbReference type="EMBL" id="MBW0475531.1"/>
    </source>
</evidence>
<dbReference type="EMBL" id="AVOT02004142">
    <property type="protein sequence ID" value="MBW0475531.1"/>
    <property type="molecule type" value="Genomic_DNA"/>
</dbReference>
<keyword evidence="2" id="KW-1185">Reference proteome</keyword>
<evidence type="ECO:0000313" key="2">
    <source>
        <dbReference type="Proteomes" id="UP000765509"/>
    </source>
</evidence>